<dbReference type="GO" id="GO:0008422">
    <property type="term" value="F:beta-glucosidase activity"/>
    <property type="evidence" value="ECO:0007669"/>
    <property type="project" value="UniProtKB-EC"/>
</dbReference>
<dbReference type="InterPro" id="IPR017853">
    <property type="entry name" value="GH"/>
</dbReference>
<evidence type="ECO:0000313" key="14">
    <source>
        <dbReference type="EMBL" id="KAF4628308.1"/>
    </source>
</evidence>
<evidence type="ECO:0000259" key="12">
    <source>
        <dbReference type="Pfam" id="PF00933"/>
    </source>
</evidence>
<evidence type="ECO:0000256" key="10">
    <source>
        <dbReference type="RuleBase" id="RU361161"/>
    </source>
</evidence>
<feature type="compositionally biased region" description="Basic and acidic residues" evidence="11">
    <location>
        <begin position="24"/>
        <end position="56"/>
    </location>
</feature>
<evidence type="ECO:0000256" key="6">
    <source>
        <dbReference type="ARBA" id="ARBA00023180"/>
    </source>
</evidence>
<name>A0A8H4RG47_9HELO</name>
<feature type="domain" description="Glycoside hydrolase family 3 N-terminal" evidence="12">
    <location>
        <begin position="110"/>
        <end position="359"/>
    </location>
</feature>
<feature type="domain" description="Glycoside hydrolase family 3 C-terminal" evidence="13">
    <location>
        <begin position="393"/>
        <end position="449"/>
    </location>
</feature>
<dbReference type="AlphaFoldDB" id="A0A8H4RG47"/>
<dbReference type="Pfam" id="PF00933">
    <property type="entry name" value="Glyco_hydro_3"/>
    <property type="match status" value="1"/>
</dbReference>
<dbReference type="InterPro" id="IPR001764">
    <property type="entry name" value="Glyco_hydro_3_N"/>
</dbReference>
<dbReference type="InterPro" id="IPR036881">
    <property type="entry name" value="Glyco_hydro_3_C_sf"/>
</dbReference>
<dbReference type="Pfam" id="PF01915">
    <property type="entry name" value="Glyco_hydro_3_C"/>
    <property type="match status" value="1"/>
</dbReference>
<dbReference type="PANTHER" id="PTHR42715:SF10">
    <property type="entry name" value="BETA-GLUCOSIDASE"/>
    <property type="match status" value="1"/>
</dbReference>
<dbReference type="PANTHER" id="PTHR42715">
    <property type="entry name" value="BETA-GLUCOSIDASE"/>
    <property type="match status" value="1"/>
</dbReference>
<evidence type="ECO:0000256" key="2">
    <source>
        <dbReference type="ARBA" id="ARBA00004987"/>
    </source>
</evidence>
<dbReference type="OrthoDB" id="10036721at2759"/>
<dbReference type="Gene3D" id="3.40.50.1700">
    <property type="entry name" value="Glycoside hydrolase family 3 C-terminal domain"/>
    <property type="match status" value="1"/>
</dbReference>
<keyword evidence="6" id="KW-0325">Glycoprotein</keyword>
<evidence type="ECO:0000256" key="7">
    <source>
        <dbReference type="ARBA" id="ARBA00023277"/>
    </source>
</evidence>
<dbReference type="PRINTS" id="PR00133">
    <property type="entry name" value="GLHYDRLASE3"/>
</dbReference>
<dbReference type="SUPFAM" id="SSF51445">
    <property type="entry name" value="(Trans)glycosidases"/>
    <property type="match status" value="1"/>
</dbReference>
<gene>
    <name evidence="14" type="ORF">G7Y89_g9843</name>
</gene>
<evidence type="ECO:0000259" key="13">
    <source>
        <dbReference type="Pfam" id="PF01915"/>
    </source>
</evidence>
<dbReference type="Proteomes" id="UP000566819">
    <property type="component" value="Unassembled WGS sequence"/>
</dbReference>
<keyword evidence="15" id="KW-1185">Reference proteome</keyword>
<comment type="caution">
    <text evidence="14">The sequence shown here is derived from an EMBL/GenBank/DDBJ whole genome shotgun (WGS) entry which is preliminary data.</text>
</comment>
<sequence length="514" mass="55925">MINSDCLKQLEGCCDTNDKTEDIGISKREISGPAKNHEVRNDTHGPSKRAKNDGGKYSKVLDLPQLDDTFDTEDHNELKTRVENLLNQLTLSEKVSLLSGSSLTSATGIPRLNIPTINLLDSINGIKSTNPTAPTLCFPSTTCLGSTFNPSLLYLMGKSLAIQAKKQKCNVILGPTINIHRDPRGGRNFECFSEDPLLTGILAANLMKGIQEGGVGACLKHFVGNESEFKRRFYSVTTPISSRTMREIYLAAFEYAIKECEPWAVMTAYNKIRPIPSDPPKYSSESPLLTSILRNQFSFTGCILSDWFGTRSTLPSLLSGLDLEMPGPSVFRGQKLLDAVNSGDLEERIIDERVRNVLMLILKTTAAENGAIVEQDEDEKARTLTHRIATEGIVLLKNDHGILPLNPPGGKISVIGPYALTPPINGGGSALAVPQHVTSPLSCLQATYPGKVEYSQGFTTHVCTPSLPLPLTSAKNGENGIDISYYIHSSPTHPVLQTFTPTTKITHIGFLPPP</sequence>
<organism evidence="14 15">
    <name type="scientific">Cudoniella acicularis</name>
    <dbReference type="NCBI Taxonomy" id="354080"/>
    <lineage>
        <taxon>Eukaryota</taxon>
        <taxon>Fungi</taxon>
        <taxon>Dikarya</taxon>
        <taxon>Ascomycota</taxon>
        <taxon>Pezizomycotina</taxon>
        <taxon>Leotiomycetes</taxon>
        <taxon>Helotiales</taxon>
        <taxon>Tricladiaceae</taxon>
        <taxon>Cudoniella</taxon>
    </lineage>
</organism>
<dbReference type="EC" id="3.2.1.21" evidence="4 10"/>
<evidence type="ECO:0000256" key="8">
    <source>
        <dbReference type="ARBA" id="ARBA00023295"/>
    </source>
</evidence>
<keyword evidence="8 10" id="KW-0326">Glycosidase</keyword>
<keyword evidence="5 10" id="KW-0378">Hydrolase</keyword>
<dbReference type="InterPro" id="IPR019800">
    <property type="entry name" value="Glyco_hydro_3_AS"/>
</dbReference>
<feature type="region of interest" description="Disordered" evidence="11">
    <location>
        <begin position="24"/>
        <end position="58"/>
    </location>
</feature>
<keyword evidence="7 10" id="KW-0119">Carbohydrate metabolism</keyword>
<proteinExistence type="inferred from homology"/>
<evidence type="ECO:0000256" key="11">
    <source>
        <dbReference type="SAM" id="MobiDB-lite"/>
    </source>
</evidence>
<dbReference type="Gene3D" id="3.20.20.300">
    <property type="entry name" value="Glycoside hydrolase, family 3, N-terminal domain"/>
    <property type="match status" value="1"/>
</dbReference>
<dbReference type="EMBL" id="JAAMPI010000830">
    <property type="protein sequence ID" value="KAF4628308.1"/>
    <property type="molecule type" value="Genomic_DNA"/>
</dbReference>
<comment type="pathway">
    <text evidence="2 10">Glycan metabolism; cellulose degradation.</text>
</comment>
<evidence type="ECO:0000313" key="15">
    <source>
        <dbReference type="Proteomes" id="UP000566819"/>
    </source>
</evidence>
<dbReference type="InterPro" id="IPR050288">
    <property type="entry name" value="Cellulose_deg_GH3"/>
</dbReference>
<dbReference type="UniPathway" id="UPA00696"/>
<comment type="catalytic activity">
    <reaction evidence="1 10">
        <text>Hydrolysis of terminal, non-reducing beta-D-glucosyl residues with release of beta-D-glucose.</text>
        <dbReference type="EC" id="3.2.1.21"/>
    </reaction>
</comment>
<dbReference type="InterPro" id="IPR036962">
    <property type="entry name" value="Glyco_hydro_3_N_sf"/>
</dbReference>
<evidence type="ECO:0000256" key="4">
    <source>
        <dbReference type="ARBA" id="ARBA00012744"/>
    </source>
</evidence>
<dbReference type="GO" id="GO:0030245">
    <property type="term" value="P:cellulose catabolic process"/>
    <property type="evidence" value="ECO:0007669"/>
    <property type="project" value="UniProtKB-UniPathway"/>
</dbReference>
<keyword evidence="9 10" id="KW-0624">Polysaccharide degradation</keyword>
<dbReference type="SUPFAM" id="SSF52279">
    <property type="entry name" value="Beta-D-glucan exohydrolase, C-terminal domain"/>
    <property type="match status" value="1"/>
</dbReference>
<accession>A0A8H4RG47</accession>
<evidence type="ECO:0000256" key="1">
    <source>
        <dbReference type="ARBA" id="ARBA00000448"/>
    </source>
</evidence>
<protein>
    <recommendedName>
        <fullName evidence="4 10">beta-glucosidase</fullName>
        <ecNumber evidence="4 10">3.2.1.21</ecNumber>
    </recommendedName>
</protein>
<dbReference type="InterPro" id="IPR002772">
    <property type="entry name" value="Glyco_hydro_3_C"/>
</dbReference>
<comment type="similarity">
    <text evidence="3 10">Belongs to the glycosyl hydrolase 3 family.</text>
</comment>
<dbReference type="PROSITE" id="PS00775">
    <property type="entry name" value="GLYCOSYL_HYDROL_F3"/>
    <property type="match status" value="1"/>
</dbReference>
<evidence type="ECO:0000256" key="3">
    <source>
        <dbReference type="ARBA" id="ARBA00005336"/>
    </source>
</evidence>
<evidence type="ECO:0000256" key="5">
    <source>
        <dbReference type="ARBA" id="ARBA00022801"/>
    </source>
</evidence>
<evidence type="ECO:0000256" key="9">
    <source>
        <dbReference type="ARBA" id="ARBA00023326"/>
    </source>
</evidence>
<reference evidence="14 15" key="1">
    <citation type="submission" date="2020-03" db="EMBL/GenBank/DDBJ databases">
        <title>Draft Genome Sequence of Cudoniella acicularis.</title>
        <authorList>
            <person name="Buettner E."/>
            <person name="Kellner H."/>
        </authorList>
    </citation>
    <scope>NUCLEOTIDE SEQUENCE [LARGE SCALE GENOMIC DNA]</scope>
    <source>
        <strain evidence="14 15">DSM 108380</strain>
    </source>
</reference>